<comment type="caution">
    <text evidence="3">The sequence shown here is derived from an EMBL/GenBank/DDBJ whole genome shotgun (WGS) entry which is preliminary data.</text>
</comment>
<evidence type="ECO:0000313" key="3">
    <source>
        <dbReference type="EMBL" id="KAG5585474.1"/>
    </source>
</evidence>
<keyword evidence="1" id="KW-0175">Coiled coil</keyword>
<evidence type="ECO:0000256" key="1">
    <source>
        <dbReference type="SAM" id="Coils"/>
    </source>
</evidence>
<name>A0A9J5XCL7_SOLCO</name>
<organism evidence="3 4">
    <name type="scientific">Solanum commersonii</name>
    <name type="common">Commerson's wild potato</name>
    <name type="synonym">Commerson's nightshade</name>
    <dbReference type="NCBI Taxonomy" id="4109"/>
    <lineage>
        <taxon>Eukaryota</taxon>
        <taxon>Viridiplantae</taxon>
        <taxon>Streptophyta</taxon>
        <taxon>Embryophyta</taxon>
        <taxon>Tracheophyta</taxon>
        <taxon>Spermatophyta</taxon>
        <taxon>Magnoliopsida</taxon>
        <taxon>eudicotyledons</taxon>
        <taxon>Gunneridae</taxon>
        <taxon>Pentapetalae</taxon>
        <taxon>asterids</taxon>
        <taxon>lamiids</taxon>
        <taxon>Solanales</taxon>
        <taxon>Solanaceae</taxon>
        <taxon>Solanoideae</taxon>
        <taxon>Solaneae</taxon>
        <taxon>Solanum</taxon>
    </lineage>
</organism>
<dbReference type="Proteomes" id="UP000824120">
    <property type="component" value="Chromosome 9"/>
</dbReference>
<feature type="coiled-coil region" evidence="1">
    <location>
        <begin position="232"/>
        <end position="273"/>
    </location>
</feature>
<dbReference type="AlphaFoldDB" id="A0A9J5XCL7"/>
<keyword evidence="4" id="KW-1185">Reference proteome</keyword>
<dbReference type="PANTHER" id="PTHR33499">
    <property type="entry name" value="OS12G0282400 PROTEIN-RELATED"/>
    <property type="match status" value="1"/>
</dbReference>
<feature type="region of interest" description="Disordered" evidence="2">
    <location>
        <begin position="35"/>
        <end position="54"/>
    </location>
</feature>
<evidence type="ECO:0000256" key="2">
    <source>
        <dbReference type="SAM" id="MobiDB-lite"/>
    </source>
</evidence>
<evidence type="ECO:0000313" key="4">
    <source>
        <dbReference type="Proteomes" id="UP000824120"/>
    </source>
</evidence>
<dbReference type="PANTHER" id="PTHR33499:SF26">
    <property type="entry name" value="DUF4216 DOMAIN-CONTAINING PROTEIN"/>
    <property type="match status" value="1"/>
</dbReference>
<sequence>MRFKMKPIMTESEDSSTMKSTMRYTFVVPGAIGKGRGRGQGLKSLDEKGNMPTKKLFSQSNDIVKHYIQEIETSVIGKRLEKRSNPAMSSQSTRSNSTMSSSQEIQTVDKNPLICEKEDMHINISLHPSIDQVMKHTETIVKGGKDGNPPDLVTIFFETHKKDNKLVEPEAIEKHAQLKEIVQTDPSLPSIEIVEKCCGPQTRSHAFGFGGGVKAKDLKGGTSSKAELLFALRSTREDNKCMNEENKSLNEENKSLNDRLSTLEDEMKEIMKMKELFAAQQSHVQAATPPVSTK</sequence>
<feature type="compositionally biased region" description="Low complexity" evidence="2">
    <location>
        <begin position="88"/>
        <end position="103"/>
    </location>
</feature>
<proteinExistence type="predicted"/>
<dbReference type="EMBL" id="JACXVP010000009">
    <property type="protein sequence ID" value="KAG5585474.1"/>
    <property type="molecule type" value="Genomic_DNA"/>
</dbReference>
<accession>A0A9J5XCL7</accession>
<feature type="region of interest" description="Disordered" evidence="2">
    <location>
        <begin position="79"/>
        <end position="105"/>
    </location>
</feature>
<gene>
    <name evidence="3" type="ORF">H5410_045908</name>
</gene>
<protein>
    <submittedName>
        <fullName evidence="3">Uncharacterized protein</fullName>
    </submittedName>
</protein>
<reference evidence="3 4" key="1">
    <citation type="submission" date="2020-09" db="EMBL/GenBank/DDBJ databases">
        <title>De no assembly of potato wild relative species, Solanum commersonii.</title>
        <authorList>
            <person name="Cho K."/>
        </authorList>
    </citation>
    <scope>NUCLEOTIDE SEQUENCE [LARGE SCALE GENOMIC DNA]</scope>
    <source>
        <strain evidence="3">LZ3.2</strain>
        <tissue evidence="3">Leaf</tissue>
    </source>
</reference>
<dbReference type="OrthoDB" id="1300189at2759"/>